<dbReference type="Proteomes" id="UP001412067">
    <property type="component" value="Unassembled WGS sequence"/>
</dbReference>
<dbReference type="SUPFAM" id="SSF57850">
    <property type="entry name" value="RING/U-box"/>
    <property type="match status" value="1"/>
</dbReference>
<sequence>MCRDQHSAPLLLHHSLPPHQTPPQISPYQHVSDSESGGDSEYNEGLNMAEQRVIINCVFCLSEIGEGEEEIREARCGHAFHKSCLDKWFENRRFSCPLCRRCLRVSPERTAKEEFDQEEIEDDEGDDSGPLLLAFVQSEWLGRCLHFLVG</sequence>
<feature type="region of interest" description="Disordered" evidence="2">
    <location>
        <begin position="13"/>
        <end position="43"/>
    </location>
</feature>
<proteinExistence type="predicted"/>
<dbReference type="InterPro" id="IPR001841">
    <property type="entry name" value="Znf_RING"/>
</dbReference>
<evidence type="ECO:0000313" key="5">
    <source>
        <dbReference type="Proteomes" id="UP001412067"/>
    </source>
</evidence>
<organism evidence="4 5">
    <name type="scientific">Platanthera guangdongensis</name>
    <dbReference type="NCBI Taxonomy" id="2320717"/>
    <lineage>
        <taxon>Eukaryota</taxon>
        <taxon>Viridiplantae</taxon>
        <taxon>Streptophyta</taxon>
        <taxon>Embryophyta</taxon>
        <taxon>Tracheophyta</taxon>
        <taxon>Spermatophyta</taxon>
        <taxon>Magnoliopsida</taxon>
        <taxon>Liliopsida</taxon>
        <taxon>Asparagales</taxon>
        <taxon>Orchidaceae</taxon>
        <taxon>Orchidoideae</taxon>
        <taxon>Orchideae</taxon>
        <taxon>Orchidinae</taxon>
        <taxon>Platanthera</taxon>
    </lineage>
</organism>
<accession>A0ABR2MBX1</accession>
<keyword evidence="1" id="KW-0479">Metal-binding</keyword>
<evidence type="ECO:0000259" key="3">
    <source>
        <dbReference type="PROSITE" id="PS50089"/>
    </source>
</evidence>
<protein>
    <submittedName>
        <fullName evidence="4">RING-H2 finger protein ATL14</fullName>
    </submittedName>
</protein>
<dbReference type="PANTHER" id="PTHR47662:SF1">
    <property type="entry name" value="RING-TYPE DOMAIN-CONTAINING PROTEIN"/>
    <property type="match status" value="1"/>
</dbReference>
<keyword evidence="1" id="KW-0862">Zinc</keyword>
<evidence type="ECO:0000313" key="4">
    <source>
        <dbReference type="EMBL" id="KAK8961518.1"/>
    </source>
</evidence>
<dbReference type="InterPro" id="IPR013083">
    <property type="entry name" value="Znf_RING/FYVE/PHD"/>
</dbReference>
<dbReference type="PROSITE" id="PS50089">
    <property type="entry name" value="ZF_RING_2"/>
    <property type="match status" value="1"/>
</dbReference>
<dbReference type="Gene3D" id="3.30.40.10">
    <property type="entry name" value="Zinc/RING finger domain, C3HC4 (zinc finger)"/>
    <property type="match status" value="1"/>
</dbReference>
<feature type="compositionally biased region" description="Polar residues" evidence="2">
    <location>
        <begin position="26"/>
        <end position="35"/>
    </location>
</feature>
<gene>
    <name evidence="4" type="primary">ATL14</name>
    <name evidence="4" type="ORF">KSP40_PGU013512</name>
</gene>
<keyword evidence="1" id="KW-0863">Zinc-finger</keyword>
<evidence type="ECO:0000256" key="2">
    <source>
        <dbReference type="SAM" id="MobiDB-lite"/>
    </source>
</evidence>
<name>A0ABR2MBX1_9ASPA</name>
<dbReference type="SMART" id="SM00184">
    <property type="entry name" value="RING"/>
    <property type="match status" value="1"/>
</dbReference>
<dbReference type="Pfam" id="PF13639">
    <property type="entry name" value="zf-RING_2"/>
    <property type="match status" value="1"/>
</dbReference>
<dbReference type="CDD" id="cd16448">
    <property type="entry name" value="RING-H2"/>
    <property type="match status" value="1"/>
</dbReference>
<dbReference type="PANTHER" id="PTHR47662">
    <property type="entry name" value="RING-TYPE DOMAIN-CONTAINING PROTEIN"/>
    <property type="match status" value="1"/>
</dbReference>
<dbReference type="EMBL" id="JBBWWR010000009">
    <property type="protein sequence ID" value="KAK8961518.1"/>
    <property type="molecule type" value="Genomic_DNA"/>
</dbReference>
<feature type="domain" description="RING-type" evidence="3">
    <location>
        <begin position="57"/>
        <end position="100"/>
    </location>
</feature>
<keyword evidence="5" id="KW-1185">Reference proteome</keyword>
<comment type="caution">
    <text evidence="4">The sequence shown here is derived from an EMBL/GenBank/DDBJ whole genome shotgun (WGS) entry which is preliminary data.</text>
</comment>
<evidence type="ECO:0000256" key="1">
    <source>
        <dbReference type="PROSITE-ProRule" id="PRU00175"/>
    </source>
</evidence>
<reference evidence="4 5" key="1">
    <citation type="journal article" date="2022" name="Nat. Plants">
        <title>Genomes of leafy and leafless Platanthera orchids illuminate the evolution of mycoheterotrophy.</title>
        <authorList>
            <person name="Li M.H."/>
            <person name="Liu K.W."/>
            <person name="Li Z."/>
            <person name="Lu H.C."/>
            <person name="Ye Q.L."/>
            <person name="Zhang D."/>
            <person name="Wang J.Y."/>
            <person name="Li Y.F."/>
            <person name="Zhong Z.M."/>
            <person name="Liu X."/>
            <person name="Yu X."/>
            <person name="Liu D.K."/>
            <person name="Tu X.D."/>
            <person name="Liu B."/>
            <person name="Hao Y."/>
            <person name="Liao X.Y."/>
            <person name="Jiang Y.T."/>
            <person name="Sun W.H."/>
            <person name="Chen J."/>
            <person name="Chen Y.Q."/>
            <person name="Ai Y."/>
            <person name="Zhai J.W."/>
            <person name="Wu S.S."/>
            <person name="Zhou Z."/>
            <person name="Hsiao Y.Y."/>
            <person name="Wu W.L."/>
            <person name="Chen Y.Y."/>
            <person name="Lin Y.F."/>
            <person name="Hsu J.L."/>
            <person name="Li C.Y."/>
            <person name="Wang Z.W."/>
            <person name="Zhao X."/>
            <person name="Zhong W.Y."/>
            <person name="Ma X.K."/>
            <person name="Ma L."/>
            <person name="Huang J."/>
            <person name="Chen G.Z."/>
            <person name="Huang M.Z."/>
            <person name="Huang L."/>
            <person name="Peng D.H."/>
            <person name="Luo Y.B."/>
            <person name="Zou S.Q."/>
            <person name="Chen S.P."/>
            <person name="Lan S."/>
            <person name="Tsai W.C."/>
            <person name="Van de Peer Y."/>
            <person name="Liu Z.J."/>
        </authorList>
    </citation>
    <scope>NUCLEOTIDE SEQUENCE [LARGE SCALE GENOMIC DNA]</scope>
    <source>
        <strain evidence="4">Lor288</strain>
    </source>
</reference>